<evidence type="ECO:0000256" key="14">
    <source>
        <dbReference type="ARBA" id="ARBA00022927"/>
    </source>
</evidence>
<dbReference type="InterPro" id="IPR025654">
    <property type="entry name" value="PEX2/10"/>
</dbReference>
<dbReference type="GO" id="GO:0008270">
    <property type="term" value="F:zinc ion binding"/>
    <property type="evidence" value="ECO:0007669"/>
    <property type="project" value="UniProtKB-KW"/>
</dbReference>
<evidence type="ECO:0000313" key="23">
    <source>
        <dbReference type="Proteomes" id="UP000799766"/>
    </source>
</evidence>
<dbReference type="PANTHER" id="PTHR23350:SF0">
    <property type="entry name" value="PEROXISOME BIOGENESIS FACTOR 10"/>
    <property type="match status" value="1"/>
</dbReference>
<evidence type="ECO:0000256" key="13">
    <source>
        <dbReference type="ARBA" id="ARBA00022833"/>
    </source>
</evidence>
<keyword evidence="23" id="KW-1185">Reference proteome</keyword>
<keyword evidence="12" id="KW-0833">Ubl conjugation pathway</keyword>
<keyword evidence="6" id="KW-0813">Transport</keyword>
<dbReference type="SUPFAM" id="SSF57850">
    <property type="entry name" value="RING/U-box"/>
    <property type="match status" value="1"/>
</dbReference>
<dbReference type="InterPro" id="IPR001841">
    <property type="entry name" value="Znf_RING"/>
</dbReference>
<evidence type="ECO:0000256" key="9">
    <source>
        <dbReference type="ARBA" id="ARBA00022692"/>
    </source>
</evidence>
<dbReference type="AlphaFoldDB" id="A0A6A6NYW9"/>
<evidence type="ECO:0000256" key="1">
    <source>
        <dbReference type="ARBA" id="ARBA00000900"/>
    </source>
</evidence>
<protein>
    <recommendedName>
        <fullName evidence="5">RING-type E3 ubiquitin transferase</fullName>
        <ecNumber evidence="5">2.3.2.27</ecNumber>
    </recommendedName>
    <alternativeName>
        <fullName evidence="18">Peroxin-10</fullName>
    </alternativeName>
</protein>
<dbReference type="GO" id="GO:0005778">
    <property type="term" value="C:peroxisomal membrane"/>
    <property type="evidence" value="ECO:0007669"/>
    <property type="project" value="UniProtKB-SubCell"/>
</dbReference>
<name>A0A6A6NYW9_9PEZI</name>
<dbReference type="SMART" id="SM00184">
    <property type="entry name" value="RING"/>
    <property type="match status" value="1"/>
</dbReference>
<accession>A0A6A6NYW9</accession>
<evidence type="ECO:0000256" key="17">
    <source>
        <dbReference type="ARBA" id="ARBA00023140"/>
    </source>
</evidence>
<evidence type="ECO:0000256" key="11">
    <source>
        <dbReference type="ARBA" id="ARBA00022771"/>
    </source>
</evidence>
<evidence type="ECO:0000259" key="21">
    <source>
        <dbReference type="PROSITE" id="PS50089"/>
    </source>
</evidence>
<dbReference type="InterPro" id="IPR006845">
    <property type="entry name" value="Pex_N"/>
</dbReference>
<dbReference type="Pfam" id="PF04757">
    <property type="entry name" value="Pex2_Pex12"/>
    <property type="match status" value="1"/>
</dbReference>
<reference evidence="22" key="1">
    <citation type="journal article" date="2020" name="Stud. Mycol.">
        <title>101 Dothideomycetes genomes: a test case for predicting lifestyles and emergence of pathogens.</title>
        <authorList>
            <person name="Haridas S."/>
            <person name="Albert R."/>
            <person name="Binder M."/>
            <person name="Bloem J."/>
            <person name="Labutti K."/>
            <person name="Salamov A."/>
            <person name="Andreopoulos B."/>
            <person name="Baker S."/>
            <person name="Barry K."/>
            <person name="Bills G."/>
            <person name="Bluhm B."/>
            <person name="Cannon C."/>
            <person name="Castanera R."/>
            <person name="Culley D."/>
            <person name="Daum C."/>
            <person name="Ezra D."/>
            <person name="Gonzalez J."/>
            <person name="Henrissat B."/>
            <person name="Kuo A."/>
            <person name="Liang C."/>
            <person name="Lipzen A."/>
            <person name="Lutzoni F."/>
            <person name="Magnuson J."/>
            <person name="Mondo S."/>
            <person name="Nolan M."/>
            <person name="Ohm R."/>
            <person name="Pangilinan J."/>
            <person name="Park H.-J."/>
            <person name="Ramirez L."/>
            <person name="Alfaro M."/>
            <person name="Sun H."/>
            <person name="Tritt A."/>
            <person name="Yoshinaga Y."/>
            <person name="Zwiers L.-H."/>
            <person name="Turgeon B."/>
            <person name="Goodwin S."/>
            <person name="Spatafora J."/>
            <person name="Crous P."/>
            <person name="Grigoriev I."/>
        </authorList>
    </citation>
    <scope>NUCLEOTIDE SEQUENCE</scope>
    <source>
        <strain evidence="22">ATCC 16933</strain>
    </source>
</reference>
<evidence type="ECO:0000256" key="15">
    <source>
        <dbReference type="ARBA" id="ARBA00022989"/>
    </source>
</evidence>
<keyword evidence="10" id="KW-0479">Metal-binding</keyword>
<evidence type="ECO:0000256" key="2">
    <source>
        <dbReference type="ARBA" id="ARBA00004585"/>
    </source>
</evidence>
<evidence type="ECO:0000256" key="8">
    <source>
        <dbReference type="ARBA" id="ARBA00022679"/>
    </source>
</evidence>
<keyword evidence="7" id="KW-0962">Peroxisome biogenesis</keyword>
<dbReference type="EMBL" id="MU001682">
    <property type="protein sequence ID" value="KAF2456734.1"/>
    <property type="molecule type" value="Genomic_DNA"/>
</dbReference>
<dbReference type="Gene3D" id="3.30.40.10">
    <property type="entry name" value="Zinc/RING finger domain, C3HC4 (zinc finger)"/>
    <property type="match status" value="1"/>
</dbReference>
<feature type="compositionally biased region" description="Basic and acidic residues" evidence="20">
    <location>
        <begin position="145"/>
        <end position="159"/>
    </location>
</feature>
<dbReference type="OrthoDB" id="6270329at2759"/>
<keyword evidence="9" id="KW-0812">Transmembrane</keyword>
<gene>
    <name evidence="22" type="ORF">BDY21DRAFT_286857</name>
</gene>
<evidence type="ECO:0000313" key="22">
    <source>
        <dbReference type="EMBL" id="KAF2456734.1"/>
    </source>
</evidence>
<keyword evidence="11 19" id="KW-0863">Zinc-finger</keyword>
<evidence type="ECO:0000256" key="16">
    <source>
        <dbReference type="ARBA" id="ARBA00023136"/>
    </source>
</evidence>
<comment type="pathway">
    <text evidence="3">Protein modification; protein ubiquitination.</text>
</comment>
<dbReference type="GO" id="GO:0016567">
    <property type="term" value="P:protein ubiquitination"/>
    <property type="evidence" value="ECO:0007669"/>
    <property type="project" value="UniProtKB-ARBA"/>
</dbReference>
<evidence type="ECO:0000256" key="4">
    <source>
        <dbReference type="ARBA" id="ARBA00008704"/>
    </source>
</evidence>
<keyword evidence="8" id="KW-0808">Transferase</keyword>
<keyword evidence="16" id="KW-0472">Membrane</keyword>
<keyword evidence="15" id="KW-1133">Transmembrane helix</keyword>
<keyword evidence="13" id="KW-0862">Zinc</keyword>
<proteinExistence type="inferred from homology"/>
<dbReference type="Proteomes" id="UP000799766">
    <property type="component" value="Unassembled WGS sequence"/>
</dbReference>
<evidence type="ECO:0000256" key="6">
    <source>
        <dbReference type="ARBA" id="ARBA00022448"/>
    </source>
</evidence>
<dbReference type="CDD" id="cd16527">
    <property type="entry name" value="RING-HC_PEX10"/>
    <property type="match status" value="1"/>
</dbReference>
<evidence type="ECO:0000256" key="12">
    <source>
        <dbReference type="ARBA" id="ARBA00022786"/>
    </source>
</evidence>
<dbReference type="PROSITE" id="PS00518">
    <property type="entry name" value="ZF_RING_1"/>
    <property type="match status" value="1"/>
</dbReference>
<keyword evidence="17" id="KW-0576">Peroxisome</keyword>
<dbReference type="EC" id="2.3.2.27" evidence="5"/>
<comment type="subcellular location">
    <subcellularLocation>
        <location evidence="2">Peroxisome membrane</location>
        <topology evidence="2">Multi-pass membrane protein</topology>
    </subcellularLocation>
</comment>
<comment type="catalytic activity">
    <reaction evidence="1">
        <text>S-ubiquitinyl-[E2 ubiquitin-conjugating enzyme]-L-cysteine + [acceptor protein]-L-lysine = [E2 ubiquitin-conjugating enzyme]-L-cysteine + N(6)-ubiquitinyl-[acceptor protein]-L-lysine.</text>
        <dbReference type="EC" id="2.3.2.27"/>
    </reaction>
</comment>
<evidence type="ECO:0000256" key="20">
    <source>
        <dbReference type="SAM" id="MobiDB-lite"/>
    </source>
</evidence>
<dbReference type="PROSITE" id="PS50089">
    <property type="entry name" value="ZF_RING_2"/>
    <property type="match status" value="1"/>
</dbReference>
<evidence type="ECO:0000256" key="5">
    <source>
        <dbReference type="ARBA" id="ARBA00012483"/>
    </source>
</evidence>
<dbReference type="InterPro" id="IPR013083">
    <property type="entry name" value="Znf_RING/FYVE/PHD"/>
</dbReference>
<dbReference type="GO" id="GO:0016562">
    <property type="term" value="P:protein import into peroxisome matrix, receptor recycling"/>
    <property type="evidence" value="ECO:0007669"/>
    <property type="project" value="UniProtKB-ARBA"/>
</dbReference>
<dbReference type="PANTHER" id="PTHR23350">
    <property type="entry name" value="PEROXISOME ASSEMBLY PROTEIN 10"/>
    <property type="match status" value="1"/>
</dbReference>
<evidence type="ECO:0000256" key="10">
    <source>
        <dbReference type="ARBA" id="ARBA00022723"/>
    </source>
</evidence>
<feature type="domain" description="RING-type" evidence="21">
    <location>
        <begin position="345"/>
        <end position="383"/>
    </location>
</feature>
<dbReference type="Pfam" id="PF13639">
    <property type="entry name" value="zf-RING_2"/>
    <property type="match status" value="1"/>
</dbReference>
<keyword evidence="14" id="KW-0653">Protein transport</keyword>
<sequence length="396" mass="43271">MAAPARSHRYPYAASPDIIRSNQKDAYFSGVLYERVSAIARDLYGARFAHRFAAEAKTFAELLYFCLTTLVGNRTLGEEYCDIVQVEEDAAGGGGGVRLPSLARRAGYILSSVLLPYVLGKMLPAFRARVRSKLESNMRKAARASSRERHRDQERENPRKGPQAARGAGARRLSTVVQAYLLANLDNITSPAPVYAVSLATFYFAGAYYHIGKRLWRLRYVFTRQVEAEEGQRVGYEVLGVLLVAQLAVQGWLHMRDAFAAGAEVRAGHGDGADVSLDPTAYSSNNALLLSTGAPTGPGGLRSAEGVARLTGTPVLPGPRYRLDTEATGRPATMAWMGAAQQRRCTLCLEDMKDPAVTTCGHVFCWACIGDWCREKPECPLCRQPCTAQHVLPLRG</sequence>
<dbReference type="InterPro" id="IPR017907">
    <property type="entry name" value="Znf_RING_CS"/>
</dbReference>
<feature type="region of interest" description="Disordered" evidence="20">
    <location>
        <begin position="137"/>
        <end position="170"/>
    </location>
</feature>
<evidence type="ECO:0000256" key="7">
    <source>
        <dbReference type="ARBA" id="ARBA00022593"/>
    </source>
</evidence>
<comment type="similarity">
    <text evidence="4">Belongs to the pex2/pex10/pex12 family.</text>
</comment>
<organism evidence="22 23">
    <name type="scientific">Lineolata rhizophorae</name>
    <dbReference type="NCBI Taxonomy" id="578093"/>
    <lineage>
        <taxon>Eukaryota</taxon>
        <taxon>Fungi</taxon>
        <taxon>Dikarya</taxon>
        <taxon>Ascomycota</taxon>
        <taxon>Pezizomycotina</taxon>
        <taxon>Dothideomycetes</taxon>
        <taxon>Dothideomycetes incertae sedis</taxon>
        <taxon>Lineolatales</taxon>
        <taxon>Lineolataceae</taxon>
        <taxon>Lineolata</taxon>
    </lineage>
</organism>
<evidence type="ECO:0000256" key="3">
    <source>
        <dbReference type="ARBA" id="ARBA00004906"/>
    </source>
</evidence>
<evidence type="ECO:0000256" key="19">
    <source>
        <dbReference type="PROSITE-ProRule" id="PRU00175"/>
    </source>
</evidence>
<evidence type="ECO:0000256" key="18">
    <source>
        <dbReference type="ARBA" id="ARBA00041230"/>
    </source>
</evidence>
<dbReference type="GO" id="GO:0061630">
    <property type="term" value="F:ubiquitin protein ligase activity"/>
    <property type="evidence" value="ECO:0007669"/>
    <property type="project" value="UniProtKB-EC"/>
</dbReference>